<dbReference type="EMBL" id="JAAMOZ010000001">
    <property type="protein sequence ID" value="NIH55575.1"/>
    <property type="molecule type" value="Genomic_DNA"/>
</dbReference>
<organism evidence="4 5">
    <name type="scientific">Brooklawnia cerclae</name>
    <dbReference type="NCBI Taxonomy" id="349934"/>
    <lineage>
        <taxon>Bacteria</taxon>
        <taxon>Bacillati</taxon>
        <taxon>Actinomycetota</taxon>
        <taxon>Actinomycetes</taxon>
        <taxon>Propionibacteriales</taxon>
        <taxon>Propionibacteriaceae</taxon>
        <taxon>Brooklawnia</taxon>
    </lineage>
</organism>
<dbReference type="SUPFAM" id="SSF53955">
    <property type="entry name" value="Lysozyme-like"/>
    <property type="match status" value="1"/>
</dbReference>
<keyword evidence="2" id="KW-0472">Membrane</keyword>
<feature type="transmembrane region" description="Helical" evidence="2">
    <location>
        <begin position="26"/>
        <end position="47"/>
    </location>
</feature>
<evidence type="ECO:0000313" key="4">
    <source>
        <dbReference type="EMBL" id="NIH55575.1"/>
    </source>
</evidence>
<feature type="region of interest" description="Disordered" evidence="1">
    <location>
        <begin position="77"/>
        <end position="109"/>
    </location>
</feature>
<reference evidence="4 5" key="1">
    <citation type="submission" date="2020-02" db="EMBL/GenBank/DDBJ databases">
        <title>Sequencing the genomes of 1000 actinobacteria strains.</title>
        <authorList>
            <person name="Klenk H.-P."/>
        </authorList>
    </citation>
    <scope>NUCLEOTIDE SEQUENCE [LARGE SCALE GENOMIC DNA]</scope>
    <source>
        <strain evidence="4 5">DSM 19609</strain>
    </source>
</reference>
<dbReference type="InterPro" id="IPR043426">
    <property type="entry name" value="MltB-like"/>
</dbReference>
<dbReference type="InterPro" id="IPR031304">
    <property type="entry name" value="SLT_2"/>
</dbReference>
<comment type="caution">
    <text evidence="4">The sequence shown here is derived from an EMBL/GenBank/DDBJ whole genome shotgun (WGS) entry which is preliminary data.</text>
</comment>
<protein>
    <submittedName>
        <fullName evidence="4">Membrane-bound lytic murein transglycosylase B</fullName>
    </submittedName>
</protein>
<dbReference type="Gene3D" id="1.10.530.10">
    <property type="match status" value="1"/>
</dbReference>
<keyword evidence="5" id="KW-1185">Reference proteome</keyword>
<proteinExistence type="predicted"/>
<gene>
    <name evidence="4" type="ORF">FB473_000220</name>
</gene>
<evidence type="ECO:0000256" key="2">
    <source>
        <dbReference type="SAM" id="Phobius"/>
    </source>
</evidence>
<dbReference type="RefSeq" id="WP_208390390.1">
    <property type="nucleotide sequence ID" value="NZ_BAAAOO010000012.1"/>
</dbReference>
<sequence length="291" mass="29977">MSEPVDEGYYPEGRYPEGEYARGGSVAFGATVVVGVVTVAIATVFGINAARLQIGDSEPAVVEAAPPVVGAQWPTAQAGVDPAQSSGSGQETGTGQETGSDQALRSVRPDPDWVDRVAGAAGIPWRAMEAYAAADLLVDRENPGCGLGWNTLAGIGSIESDHGRHGGAVLRDDGYPTRAIVGPVLNGEGVAAIPDTDGGVWDADADWDRAVGPMQFIPSTWARWGADGNGDGVADPNQIDDAALAAARYLCASGPMTTSQGWRAAVLSYNQSDEYANEVAATANQYARQAG</sequence>
<dbReference type="InterPro" id="IPR023346">
    <property type="entry name" value="Lysozyme-like_dom_sf"/>
</dbReference>
<name>A0ABX0SED0_9ACTN</name>
<dbReference type="PANTHER" id="PTHR30163">
    <property type="entry name" value="MEMBRANE-BOUND LYTIC MUREIN TRANSGLYCOSYLASE B"/>
    <property type="match status" value="1"/>
</dbReference>
<keyword evidence="2" id="KW-1133">Transmembrane helix</keyword>
<feature type="domain" description="Transglycosylase SLT" evidence="3">
    <location>
        <begin position="207"/>
        <end position="269"/>
    </location>
</feature>
<evidence type="ECO:0000256" key="1">
    <source>
        <dbReference type="SAM" id="MobiDB-lite"/>
    </source>
</evidence>
<accession>A0ABX0SED0</accession>
<feature type="compositionally biased region" description="Low complexity" evidence="1">
    <location>
        <begin position="84"/>
        <end position="100"/>
    </location>
</feature>
<evidence type="ECO:0000313" key="5">
    <source>
        <dbReference type="Proteomes" id="UP000749311"/>
    </source>
</evidence>
<dbReference type="CDD" id="cd13399">
    <property type="entry name" value="Slt35-like"/>
    <property type="match status" value="1"/>
</dbReference>
<evidence type="ECO:0000259" key="3">
    <source>
        <dbReference type="Pfam" id="PF13406"/>
    </source>
</evidence>
<dbReference type="Proteomes" id="UP000749311">
    <property type="component" value="Unassembled WGS sequence"/>
</dbReference>
<dbReference type="PANTHER" id="PTHR30163:SF8">
    <property type="entry name" value="LYTIC MUREIN TRANSGLYCOSYLASE"/>
    <property type="match status" value="1"/>
</dbReference>
<dbReference type="Pfam" id="PF13406">
    <property type="entry name" value="SLT_2"/>
    <property type="match status" value="1"/>
</dbReference>
<keyword evidence="2" id="KW-0812">Transmembrane</keyword>